<organism evidence="2 3">
    <name type="scientific">Hypsibius exemplaris</name>
    <name type="common">Freshwater tardigrade</name>
    <dbReference type="NCBI Taxonomy" id="2072580"/>
    <lineage>
        <taxon>Eukaryota</taxon>
        <taxon>Metazoa</taxon>
        <taxon>Ecdysozoa</taxon>
        <taxon>Tardigrada</taxon>
        <taxon>Eutardigrada</taxon>
        <taxon>Parachela</taxon>
        <taxon>Hypsibioidea</taxon>
        <taxon>Hypsibiidae</taxon>
        <taxon>Hypsibius</taxon>
    </lineage>
</organism>
<dbReference type="InterPro" id="IPR041489">
    <property type="entry name" value="PDZ_6"/>
</dbReference>
<dbReference type="InterPro" id="IPR036034">
    <property type="entry name" value="PDZ_sf"/>
</dbReference>
<proteinExistence type="predicted"/>
<dbReference type="Pfam" id="PF17820">
    <property type="entry name" value="PDZ_6"/>
    <property type="match status" value="1"/>
</dbReference>
<evidence type="ECO:0000259" key="1">
    <source>
        <dbReference type="Pfam" id="PF17820"/>
    </source>
</evidence>
<dbReference type="EMBL" id="MTYJ01000140">
    <property type="protein sequence ID" value="OQV12629.1"/>
    <property type="molecule type" value="Genomic_DNA"/>
</dbReference>
<accession>A0A1W0WBP9</accession>
<gene>
    <name evidence="2" type="ORF">BV898_13119</name>
</gene>
<evidence type="ECO:0000313" key="2">
    <source>
        <dbReference type="EMBL" id="OQV12629.1"/>
    </source>
</evidence>
<dbReference type="Proteomes" id="UP000192578">
    <property type="component" value="Unassembled WGS sequence"/>
</dbReference>
<protein>
    <recommendedName>
        <fullName evidence="1">PDZ domain-containing protein</fullName>
    </recommendedName>
</protein>
<feature type="domain" description="PDZ" evidence="1">
    <location>
        <begin position="49"/>
        <end position="94"/>
    </location>
</feature>
<dbReference type="SUPFAM" id="SSF50156">
    <property type="entry name" value="PDZ domain-like"/>
    <property type="match status" value="1"/>
</dbReference>
<sequence>MDDFEDFVQGMLLTVRLTGGKPWGFTAKEIFKDDQMSEVLLIISKVDPSGRSAGHVRVNDILLAIDGTPCRSVLDARNQIQDINSDALALTVWRCVMLTPCNNKKTIDTKRHCC</sequence>
<comment type="caution">
    <text evidence="2">The sequence shown here is derived from an EMBL/GenBank/DDBJ whole genome shotgun (WGS) entry which is preliminary data.</text>
</comment>
<keyword evidence="3" id="KW-1185">Reference proteome</keyword>
<name>A0A1W0WBP9_HYPEX</name>
<reference evidence="3" key="1">
    <citation type="submission" date="2017-01" db="EMBL/GenBank/DDBJ databases">
        <title>Comparative genomics of anhydrobiosis in the tardigrade Hypsibius dujardini.</title>
        <authorList>
            <person name="Yoshida Y."/>
            <person name="Koutsovoulos G."/>
            <person name="Laetsch D."/>
            <person name="Stevens L."/>
            <person name="Kumar S."/>
            <person name="Horikawa D."/>
            <person name="Ishino K."/>
            <person name="Komine S."/>
            <person name="Tomita M."/>
            <person name="Blaxter M."/>
            <person name="Arakawa K."/>
        </authorList>
    </citation>
    <scope>NUCLEOTIDE SEQUENCE [LARGE SCALE GENOMIC DNA]</scope>
    <source>
        <strain evidence="3">Z151</strain>
    </source>
</reference>
<dbReference type="Gene3D" id="2.30.42.10">
    <property type="match status" value="1"/>
</dbReference>
<dbReference type="AlphaFoldDB" id="A0A1W0WBP9"/>
<evidence type="ECO:0000313" key="3">
    <source>
        <dbReference type="Proteomes" id="UP000192578"/>
    </source>
</evidence>